<dbReference type="Proteomes" id="UP000295781">
    <property type="component" value="Chromosome"/>
</dbReference>
<accession>A0A4P2PU01</accession>
<feature type="domain" description="Putative restriction endonuclease" evidence="2">
    <location>
        <begin position="33"/>
        <end position="155"/>
    </location>
</feature>
<dbReference type="InterPro" id="IPR012296">
    <property type="entry name" value="Nuclease_put_TT1808"/>
</dbReference>
<evidence type="ECO:0000256" key="1">
    <source>
        <dbReference type="SAM" id="MobiDB-lite"/>
    </source>
</evidence>
<dbReference type="SUPFAM" id="SSF52980">
    <property type="entry name" value="Restriction endonuclease-like"/>
    <property type="match status" value="1"/>
</dbReference>
<organism evidence="3 4">
    <name type="scientific">Sorangium cellulosum</name>
    <name type="common">Polyangium cellulosum</name>
    <dbReference type="NCBI Taxonomy" id="56"/>
    <lineage>
        <taxon>Bacteria</taxon>
        <taxon>Pseudomonadati</taxon>
        <taxon>Myxococcota</taxon>
        <taxon>Polyangia</taxon>
        <taxon>Polyangiales</taxon>
        <taxon>Polyangiaceae</taxon>
        <taxon>Sorangium</taxon>
    </lineage>
</organism>
<sequence>MQSGAARKALAAADPTVYPVEDDVGEGSLQRFISELLRALIERWLDSRSKSRRKPVFVGADQFFYWEQYNPIEGIAPDVYVLPGVDRSTRVGAWKVWETGLVPSFAFEIVSRDIDKDYINSPAKYARLGVEELVVFDPDYQESRSRVRWQIFRRTKRGLLRVESTDADRIRSRVLGCHLRVVGEGGEMRVRVAYGANGETLLPTDAEALEQAEAERQRAEDERQRAEDERQRAEAERQRAEGERQRLAEALEAERRAREALEAELARLQGLQPESPRRPRPRKAKR</sequence>
<dbReference type="PANTHER" id="PTHR33352">
    <property type="entry name" value="SLR1095 PROTEIN"/>
    <property type="match status" value="1"/>
</dbReference>
<evidence type="ECO:0000259" key="2">
    <source>
        <dbReference type="Pfam" id="PF05685"/>
    </source>
</evidence>
<dbReference type="Pfam" id="PF05685">
    <property type="entry name" value="Uma2"/>
    <property type="match status" value="1"/>
</dbReference>
<feature type="compositionally biased region" description="Basic and acidic residues" evidence="1">
    <location>
        <begin position="213"/>
        <end position="251"/>
    </location>
</feature>
<evidence type="ECO:0000313" key="3">
    <source>
        <dbReference type="EMBL" id="AUX20058.1"/>
    </source>
</evidence>
<dbReference type="InterPro" id="IPR008538">
    <property type="entry name" value="Uma2"/>
</dbReference>
<evidence type="ECO:0000313" key="4">
    <source>
        <dbReference type="Proteomes" id="UP000295781"/>
    </source>
</evidence>
<reference evidence="3 4" key="1">
    <citation type="submission" date="2015-09" db="EMBL/GenBank/DDBJ databases">
        <title>Sorangium comparison.</title>
        <authorList>
            <person name="Zaburannyi N."/>
            <person name="Bunk B."/>
            <person name="Overmann J."/>
            <person name="Mueller R."/>
        </authorList>
    </citation>
    <scope>NUCLEOTIDE SEQUENCE [LARGE SCALE GENOMIC DNA]</scope>
    <source>
        <strain evidence="3 4">So ceGT47</strain>
    </source>
</reference>
<gene>
    <name evidence="3" type="ORF">SOCEGT47_005210</name>
</gene>
<dbReference type="CDD" id="cd06260">
    <property type="entry name" value="DUF820-like"/>
    <property type="match status" value="1"/>
</dbReference>
<name>A0A4P2PU01_SORCE</name>
<protein>
    <recommendedName>
        <fullName evidence="2">Putative restriction endonuclease domain-containing protein</fullName>
    </recommendedName>
</protein>
<feature type="region of interest" description="Disordered" evidence="1">
    <location>
        <begin position="266"/>
        <end position="286"/>
    </location>
</feature>
<dbReference type="PANTHER" id="PTHR33352:SF3">
    <property type="entry name" value="SLR1612 PROTEIN"/>
    <property type="match status" value="1"/>
</dbReference>
<proteinExistence type="predicted"/>
<dbReference type="EMBL" id="CP012670">
    <property type="protein sequence ID" value="AUX20058.1"/>
    <property type="molecule type" value="Genomic_DNA"/>
</dbReference>
<dbReference type="InterPro" id="IPR011335">
    <property type="entry name" value="Restrct_endonuc-II-like"/>
</dbReference>
<feature type="region of interest" description="Disordered" evidence="1">
    <location>
        <begin position="212"/>
        <end position="251"/>
    </location>
</feature>
<dbReference type="Gene3D" id="3.90.1570.10">
    <property type="entry name" value="tt1808, chain A"/>
    <property type="match status" value="1"/>
</dbReference>
<dbReference type="AlphaFoldDB" id="A0A4P2PU01"/>